<dbReference type="Proteomes" id="UP000283817">
    <property type="component" value="Unassembled WGS sequence"/>
</dbReference>
<dbReference type="EMBL" id="SBHX01000027">
    <property type="protein sequence ID" value="RWX32041.1"/>
    <property type="molecule type" value="Genomic_DNA"/>
</dbReference>
<dbReference type="Pfam" id="PF23961">
    <property type="entry name" value="Phage_tail_terminator_9"/>
    <property type="match status" value="1"/>
</dbReference>
<accession>A0A444I3E7</accession>
<comment type="caution">
    <text evidence="2">The sequence shown here is derived from an EMBL/GenBank/DDBJ whole genome shotgun (WGS) entry which is preliminary data.</text>
</comment>
<proteinExistence type="predicted"/>
<protein>
    <recommendedName>
        <fullName evidence="1">Phage neck terminator protein gp12-like domain-containing protein</fullName>
    </recommendedName>
</protein>
<name>A0A444I3E7_RHILE</name>
<reference evidence="2 3" key="1">
    <citation type="submission" date="2019-01" db="EMBL/GenBank/DDBJ databases">
        <title>RHIZO-ID as a novel technology for direct rhizobia identification.</title>
        <authorList>
            <person name="De Meyer S.E."/>
        </authorList>
    </citation>
    <scope>NUCLEOTIDE SEQUENCE [LARGE SCALE GENOMIC DNA]</scope>
    <source>
        <strain evidence="2 3">WSM448</strain>
    </source>
</reference>
<evidence type="ECO:0000313" key="3">
    <source>
        <dbReference type="Proteomes" id="UP000283817"/>
    </source>
</evidence>
<evidence type="ECO:0000259" key="1">
    <source>
        <dbReference type="Pfam" id="PF23961"/>
    </source>
</evidence>
<dbReference type="RefSeq" id="WP_128410503.1">
    <property type="nucleotide sequence ID" value="NZ_SBHX01000027.1"/>
</dbReference>
<dbReference type="AlphaFoldDB" id="A0A444I3E7"/>
<gene>
    <name evidence="2" type="ORF">EHI47_11710</name>
</gene>
<dbReference type="NCBIfam" id="NF047498">
    <property type="entry name" value="LIC_12616_fam"/>
    <property type="match status" value="1"/>
</dbReference>
<dbReference type="InterPro" id="IPR057087">
    <property type="entry name" value="Gp12-like"/>
</dbReference>
<organism evidence="2 3">
    <name type="scientific">Rhizobium leguminosarum</name>
    <dbReference type="NCBI Taxonomy" id="384"/>
    <lineage>
        <taxon>Bacteria</taxon>
        <taxon>Pseudomonadati</taxon>
        <taxon>Pseudomonadota</taxon>
        <taxon>Alphaproteobacteria</taxon>
        <taxon>Hyphomicrobiales</taxon>
        <taxon>Rhizobiaceae</taxon>
        <taxon>Rhizobium/Agrobacterium group</taxon>
        <taxon>Rhizobium</taxon>
    </lineage>
</organism>
<evidence type="ECO:0000313" key="2">
    <source>
        <dbReference type="EMBL" id="RWX32041.1"/>
    </source>
</evidence>
<sequence>MTDDEVWSAVVRWIALVTSRVTIRSNEGSKAPALPYVMVNFTGMFQVRDHEQLIAYTETGETTPQDKPEISAAPVIEAEWRFSVHSYGSEPTGVLRRVVSASKVAQILEPMFPALVIHDVSQVRNVPDWVDNKWEPRAQLDLIVRGLTRDGFIVDTIDETSFDIAQS</sequence>
<feature type="domain" description="Phage neck terminator protein gp12-like" evidence="1">
    <location>
        <begin position="4"/>
        <end position="163"/>
    </location>
</feature>